<dbReference type="GO" id="GO:0046872">
    <property type="term" value="F:metal ion binding"/>
    <property type="evidence" value="ECO:0007669"/>
    <property type="project" value="UniProtKB-KW"/>
</dbReference>
<dbReference type="GO" id="GO:0008909">
    <property type="term" value="F:isochorismate synthase activity"/>
    <property type="evidence" value="ECO:0007669"/>
    <property type="project" value="InterPro"/>
</dbReference>
<evidence type="ECO:0000313" key="7">
    <source>
        <dbReference type="Proteomes" id="UP000637578"/>
    </source>
</evidence>
<evidence type="ECO:0000256" key="4">
    <source>
        <dbReference type="ARBA" id="ARBA00023239"/>
    </source>
</evidence>
<name>A0A8J3FXJ8_9PSEU</name>
<dbReference type="SUPFAM" id="SSF56322">
    <property type="entry name" value="ADC synthase"/>
    <property type="match status" value="1"/>
</dbReference>
<accession>A0A8J3FXJ8</accession>
<dbReference type="InterPro" id="IPR005801">
    <property type="entry name" value="ADC_synthase"/>
</dbReference>
<dbReference type="InterPro" id="IPR019996">
    <property type="entry name" value="Salicylate_synthase"/>
</dbReference>
<dbReference type="EMBL" id="BMMK01000047">
    <property type="protein sequence ID" value="GGM80274.1"/>
    <property type="molecule type" value="Genomic_DNA"/>
</dbReference>
<evidence type="ECO:0000256" key="2">
    <source>
        <dbReference type="ARBA" id="ARBA00022723"/>
    </source>
</evidence>
<protein>
    <submittedName>
        <fullName evidence="6">Salicylate synthase</fullName>
    </submittedName>
</protein>
<reference evidence="6" key="2">
    <citation type="submission" date="2020-09" db="EMBL/GenBank/DDBJ databases">
        <authorList>
            <person name="Sun Q."/>
            <person name="Zhou Y."/>
        </authorList>
    </citation>
    <scope>NUCLEOTIDE SEQUENCE</scope>
    <source>
        <strain evidence="6">CGMCC 4.5737</strain>
    </source>
</reference>
<keyword evidence="7" id="KW-1185">Reference proteome</keyword>
<dbReference type="InterPro" id="IPR019999">
    <property type="entry name" value="Anth_synth_I-like"/>
</dbReference>
<evidence type="ECO:0000256" key="3">
    <source>
        <dbReference type="ARBA" id="ARBA00022842"/>
    </source>
</evidence>
<gene>
    <name evidence="6" type="ORF">GCM10012275_58620</name>
</gene>
<dbReference type="InterPro" id="IPR015890">
    <property type="entry name" value="Chorismate_C"/>
</dbReference>
<feature type="domain" description="Chorismate-utilising enzyme C-terminal" evidence="5">
    <location>
        <begin position="176"/>
        <end position="430"/>
    </location>
</feature>
<comment type="cofactor">
    <cofactor evidence="1">
        <name>Mg(2+)</name>
        <dbReference type="ChEBI" id="CHEBI:18420"/>
    </cofactor>
</comment>
<proteinExistence type="predicted"/>
<evidence type="ECO:0000256" key="1">
    <source>
        <dbReference type="ARBA" id="ARBA00001946"/>
    </source>
</evidence>
<dbReference type="PANTHER" id="PTHR11236">
    <property type="entry name" value="AMINOBENZOATE/ANTHRANILATE SYNTHASE"/>
    <property type="match status" value="1"/>
</dbReference>
<evidence type="ECO:0000259" key="5">
    <source>
        <dbReference type="Pfam" id="PF00425"/>
    </source>
</evidence>
<evidence type="ECO:0000313" key="6">
    <source>
        <dbReference type="EMBL" id="GGM80274.1"/>
    </source>
</evidence>
<comment type="caution">
    <text evidence="6">The sequence shown here is derived from an EMBL/GenBank/DDBJ whole genome shotgun (WGS) entry which is preliminary data.</text>
</comment>
<reference evidence="6" key="1">
    <citation type="journal article" date="2014" name="Int. J. Syst. Evol. Microbiol.">
        <title>Complete genome sequence of Corynebacterium casei LMG S-19264T (=DSM 44701T), isolated from a smear-ripened cheese.</title>
        <authorList>
            <consortium name="US DOE Joint Genome Institute (JGI-PGF)"/>
            <person name="Walter F."/>
            <person name="Albersmeier A."/>
            <person name="Kalinowski J."/>
            <person name="Ruckert C."/>
        </authorList>
    </citation>
    <scope>NUCLEOTIDE SEQUENCE</scope>
    <source>
        <strain evidence="6">CGMCC 4.5737</strain>
    </source>
</reference>
<dbReference type="GO" id="GO:0016833">
    <property type="term" value="F:oxo-acid-lyase activity"/>
    <property type="evidence" value="ECO:0007669"/>
    <property type="project" value="InterPro"/>
</dbReference>
<dbReference type="AlphaFoldDB" id="A0A8J3FXJ8"/>
<dbReference type="Pfam" id="PF00425">
    <property type="entry name" value="Chorismate_bind"/>
    <property type="match status" value="1"/>
</dbReference>
<dbReference type="PANTHER" id="PTHR11236:SF48">
    <property type="entry name" value="ISOCHORISMATE SYNTHASE MENF"/>
    <property type="match status" value="1"/>
</dbReference>
<sequence>MPVPPVTHRFEHELGHDPLLVSANLVRSGPPDDYVLYEDGDSWCYACHPLAEIVLTTKAIRIRQGDREWETSPGDAPMEQVAALLDGLPGHGWRAYGWAAFELAYLLAGQDLDALPPDEPLLRLIVPGTEVVLREGLAVLRGTDAEVLAGLREQLNRPVGRTIAAPRPLPVEDLDRDGYRNAVGTAVEAIRQRRLQKMILSRVVPVDFPVDLVDTYVVGRRGNSPARSFLLHTGGVAAAGFSPETVVEIDADGWVHTQPLAGTRATGQDERDTERLRTDLLWDTKELSEHAMSVKVAYDEMAALARSGTAAVADFLSIKVRGSVQHLASSVRGQLPVGTSAWDAFGALFPAVTACGVPKPAAYQAIRSLESHPRGLYAGAVLRAEQGGALDAALVLRTVFRQGGSTWLRAGAGIVADSDPDREFTETCEKLRSIASFLVPGNADDTTTF</sequence>
<dbReference type="Proteomes" id="UP000637578">
    <property type="component" value="Unassembled WGS sequence"/>
</dbReference>
<keyword evidence="3" id="KW-0460">Magnesium</keyword>
<dbReference type="GO" id="GO:0000162">
    <property type="term" value="P:L-tryptophan biosynthetic process"/>
    <property type="evidence" value="ECO:0007669"/>
    <property type="project" value="TreeGrafter"/>
</dbReference>
<dbReference type="NCBIfam" id="TIGR03494">
    <property type="entry name" value="salicyl_syn"/>
    <property type="match status" value="1"/>
</dbReference>
<keyword evidence="2" id="KW-0479">Metal-binding</keyword>
<dbReference type="Gene3D" id="3.60.120.10">
    <property type="entry name" value="Anthranilate synthase"/>
    <property type="match status" value="1"/>
</dbReference>
<keyword evidence="4" id="KW-0456">Lyase</keyword>
<organism evidence="6 7">
    <name type="scientific">Longimycelium tulufanense</name>
    <dbReference type="NCBI Taxonomy" id="907463"/>
    <lineage>
        <taxon>Bacteria</taxon>
        <taxon>Bacillati</taxon>
        <taxon>Actinomycetota</taxon>
        <taxon>Actinomycetes</taxon>
        <taxon>Pseudonocardiales</taxon>
        <taxon>Pseudonocardiaceae</taxon>
        <taxon>Longimycelium</taxon>
    </lineage>
</organism>